<dbReference type="AlphaFoldDB" id="A0A7N8YLP8"/>
<evidence type="ECO:0000256" key="16">
    <source>
        <dbReference type="SAM" id="MobiDB-lite"/>
    </source>
</evidence>
<accession>A0A7N8YLP8</accession>
<dbReference type="GO" id="GO:0005768">
    <property type="term" value="C:endosome"/>
    <property type="evidence" value="ECO:0007669"/>
    <property type="project" value="UniProtKB-SubCell"/>
</dbReference>
<keyword evidence="10" id="KW-0649">Protein kinase inhibitor</keyword>
<evidence type="ECO:0000256" key="9">
    <source>
        <dbReference type="ARBA" id="ARBA00022843"/>
    </source>
</evidence>
<keyword evidence="9" id="KW-0832">Ubl conjugation</keyword>
<dbReference type="Proteomes" id="UP000261640">
    <property type="component" value="Unplaced"/>
</dbReference>
<keyword evidence="17" id="KW-0812">Transmembrane</keyword>
<evidence type="ECO:0000313" key="19">
    <source>
        <dbReference type="Ensembl" id="ENSMAMP00000066757.1"/>
    </source>
</evidence>
<evidence type="ECO:0000259" key="18">
    <source>
        <dbReference type="Pfam" id="PF02234"/>
    </source>
</evidence>
<comment type="subcellular location">
    <subcellularLocation>
        <location evidence="3">Cytoplasm</location>
    </subcellularLocation>
    <subcellularLocation>
        <location evidence="2">Endosome</location>
    </subcellularLocation>
    <subcellularLocation>
        <location evidence="1">Nucleus</location>
    </subcellularLocation>
</comment>
<dbReference type="GeneTree" id="ENSGT00940000174997"/>
<dbReference type="GO" id="GO:0051087">
    <property type="term" value="F:protein-folding chaperone binding"/>
    <property type="evidence" value="ECO:0007669"/>
    <property type="project" value="TreeGrafter"/>
</dbReference>
<dbReference type="Pfam" id="PF02234">
    <property type="entry name" value="CDI"/>
    <property type="match status" value="1"/>
</dbReference>
<dbReference type="PANTHER" id="PTHR10265:SF9">
    <property type="entry name" value="CYCLIN-DEPENDENT KINASE INHIBITOR 1B"/>
    <property type="match status" value="1"/>
</dbReference>
<evidence type="ECO:0000256" key="7">
    <source>
        <dbReference type="ARBA" id="ARBA00022553"/>
    </source>
</evidence>
<evidence type="ECO:0000256" key="6">
    <source>
        <dbReference type="ARBA" id="ARBA00022490"/>
    </source>
</evidence>
<evidence type="ECO:0000256" key="13">
    <source>
        <dbReference type="ARBA" id="ARBA00031903"/>
    </source>
</evidence>
<keyword evidence="11" id="KW-0539">Nucleus</keyword>
<keyword evidence="17" id="KW-0472">Membrane</keyword>
<dbReference type="InParanoid" id="A0A7N8YLP8"/>
<comment type="similarity">
    <text evidence="4">Belongs to the CDI family.</text>
</comment>
<sequence length="188" mass="21768">MSDVRLSNASPTVERVDARQPENVRPPVCRNLFGTPDREENRRILTDSIQDGVAAFMETYNFDPVNDRPLSPGSYDWQEDQDPPEFYLRAPHGTQQVAEGRSEEHSDRQPARNGSRKRRSGDLGDLPWAPGAFYSGLAARRTTDKRFLLDLLYTFTVYTKPICVYFVFARFLLRRESEQKVSNRRRPR</sequence>
<reference evidence="19" key="1">
    <citation type="submission" date="2025-08" db="UniProtKB">
        <authorList>
            <consortium name="Ensembl"/>
        </authorList>
    </citation>
    <scope>IDENTIFICATION</scope>
</reference>
<keyword evidence="8" id="KW-0967">Endosome</keyword>
<feature type="transmembrane region" description="Helical" evidence="17">
    <location>
        <begin position="151"/>
        <end position="173"/>
    </location>
</feature>
<keyword evidence="17" id="KW-1133">Transmembrane helix</keyword>
<organism evidence="19 20">
    <name type="scientific">Mastacembelus armatus</name>
    <name type="common">zig-zag eel</name>
    <dbReference type="NCBI Taxonomy" id="205130"/>
    <lineage>
        <taxon>Eukaryota</taxon>
        <taxon>Metazoa</taxon>
        <taxon>Chordata</taxon>
        <taxon>Craniata</taxon>
        <taxon>Vertebrata</taxon>
        <taxon>Euteleostomi</taxon>
        <taxon>Actinopterygii</taxon>
        <taxon>Neopterygii</taxon>
        <taxon>Teleostei</taxon>
        <taxon>Neoteleostei</taxon>
        <taxon>Acanthomorphata</taxon>
        <taxon>Anabantaria</taxon>
        <taxon>Synbranchiformes</taxon>
        <taxon>Mastacembelidae</taxon>
        <taxon>Mastacembelus</taxon>
    </lineage>
</organism>
<evidence type="ECO:0000256" key="8">
    <source>
        <dbReference type="ARBA" id="ARBA00022753"/>
    </source>
</evidence>
<evidence type="ECO:0000256" key="2">
    <source>
        <dbReference type="ARBA" id="ARBA00004177"/>
    </source>
</evidence>
<keyword evidence="20" id="KW-1185">Reference proteome</keyword>
<evidence type="ECO:0000256" key="10">
    <source>
        <dbReference type="ARBA" id="ARBA00023013"/>
    </source>
</evidence>
<reference evidence="19" key="2">
    <citation type="submission" date="2025-09" db="UniProtKB">
        <authorList>
            <consortium name="Ensembl"/>
        </authorList>
    </citation>
    <scope>IDENTIFICATION</scope>
</reference>
<dbReference type="GO" id="GO:0008285">
    <property type="term" value="P:negative regulation of cell population proliferation"/>
    <property type="evidence" value="ECO:0007669"/>
    <property type="project" value="TreeGrafter"/>
</dbReference>
<evidence type="ECO:0000256" key="15">
    <source>
        <dbReference type="ARBA" id="ARBA00045727"/>
    </source>
</evidence>
<evidence type="ECO:0000256" key="4">
    <source>
        <dbReference type="ARBA" id="ARBA00006726"/>
    </source>
</evidence>
<comment type="function">
    <text evidence="15">Important regulator of cell cycle progression. Inhibits the kinase activity of CDK2 bound to cyclin A, but has little inhibitory activity on CDK2 bound to SPDYA. Involved in G1 arrest. Potent inhibitor of cyclin E- and cyclin A-CDK2 complexes. Forms a complex with cyclin type D-CDK4 complexes and is involved in the assembly, stability, and modulation of CCND1-CDK4 complex activation. Acts either as an inhibitor or an activator of cyclin type D-CDK4 complexes depending on its phosphorylation state and/or stoichometry.</text>
</comment>
<dbReference type="PANTHER" id="PTHR10265">
    <property type="entry name" value="CYCLIN-DEPENDENT KINASE INHIBITOR 1"/>
    <property type="match status" value="1"/>
</dbReference>
<dbReference type="InterPro" id="IPR044898">
    <property type="entry name" value="CDI_dom_sf"/>
</dbReference>
<dbReference type="GO" id="GO:0045930">
    <property type="term" value="P:negative regulation of mitotic cell cycle"/>
    <property type="evidence" value="ECO:0007669"/>
    <property type="project" value="TreeGrafter"/>
</dbReference>
<feature type="region of interest" description="Disordered" evidence="16">
    <location>
        <begin position="1"/>
        <end position="35"/>
    </location>
</feature>
<feature type="region of interest" description="Disordered" evidence="16">
    <location>
        <begin position="60"/>
        <end position="123"/>
    </location>
</feature>
<keyword evidence="6" id="KW-0963">Cytoplasm</keyword>
<evidence type="ECO:0000256" key="3">
    <source>
        <dbReference type="ARBA" id="ARBA00004496"/>
    </source>
</evidence>
<evidence type="ECO:0000256" key="17">
    <source>
        <dbReference type="SAM" id="Phobius"/>
    </source>
</evidence>
<dbReference type="GO" id="GO:0000082">
    <property type="term" value="P:G1/S transition of mitotic cell cycle"/>
    <property type="evidence" value="ECO:0007669"/>
    <property type="project" value="TreeGrafter"/>
</dbReference>
<dbReference type="GO" id="GO:0004861">
    <property type="term" value="F:cyclin-dependent protein serine/threonine kinase inhibitor activity"/>
    <property type="evidence" value="ECO:0007669"/>
    <property type="project" value="InterPro"/>
</dbReference>
<name>A0A7N8YLP8_9TELE</name>
<evidence type="ECO:0000256" key="11">
    <source>
        <dbReference type="ARBA" id="ARBA00023242"/>
    </source>
</evidence>
<feature type="domain" description="Cyclin-dependent kinase inhibitor" evidence="18">
    <location>
        <begin position="31"/>
        <end position="78"/>
    </location>
</feature>
<dbReference type="Gene3D" id="4.10.365.10">
    <property type="entry name" value="p27"/>
    <property type="match status" value="1"/>
</dbReference>
<dbReference type="GO" id="GO:0005634">
    <property type="term" value="C:nucleus"/>
    <property type="evidence" value="ECO:0007669"/>
    <property type="project" value="UniProtKB-SubCell"/>
</dbReference>
<keyword evidence="12" id="KW-0131">Cell cycle</keyword>
<keyword evidence="7" id="KW-0597">Phosphoprotein</keyword>
<evidence type="ECO:0000313" key="20">
    <source>
        <dbReference type="Proteomes" id="UP000261640"/>
    </source>
</evidence>
<feature type="compositionally biased region" description="Polar residues" evidence="16">
    <location>
        <begin position="1"/>
        <end position="11"/>
    </location>
</feature>
<dbReference type="InterPro" id="IPR003175">
    <property type="entry name" value="CDI_dom"/>
</dbReference>
<proteinExistence type="inferred from homology"/>
<evidence type="ECO:0000256" key="5">
    <source>
        <dbReference type="ARBA" id="ARBA00014547"/>
    </source>
</evidence>
<evidence type="ECO:0000256" key="14">
    <source>
        <dbReference type="ARBA" id="ARBA00031925"/>
    </source>
</evidence>
<evidence type="ECO:0000256" key="12">
    <source>
        <dbReference type="ARBA" id="ARBA00023306"/>
    </source>
</evidence>
<protein>
    <recommendedName>
        <fullName evidence="5">Cyclin-dependent kinase inhibitor 1B</fullName>
    </recommendedName>
    <alternativeName>
        <fullName evidence="14">Cyclin-dependent kinase inhibitor p27</fullName>
    </alternativeName>
    <alternativeName>
        <fullName evidence="13">p27Kip1</fullName>
    </alternativeName>
</protein>
<feature type="compositionally biased region" description="Basic and acidic residues" evidence="16">
    <location>
        <begin position="100"/>
        <end position="110"/>
    </location>
</feature>
<evidence type="ECO:0000256" key="1">
    <source>
        <dbReference type="ARBA" id="ARBA00004123"/>
    </source>
</evidence>
<dbReference type="Ensembl" id="ENSMAMT00000055742.1">
    <property type="protein sequence ID" value="ENSMAMP00000066757.1"/>
    <property type="gene ID" value="ENSMAMG00000025302.1"/>
</dbReference>